<dbReference type="InterPro" id="IPR024079">
    <property type="entry name" value="MetalloPept_cat_dom_sf"/>
</dbReference>
<keyword evidence="4" id="KW-0862">Zinc</keyword>
<dbReference type="Pfam" id="PF00413">
    <property type="entry name" value="Peptidase_M10"/>
    <property type="match status" value="1"/>
</dbReference>
<keyword evidence="6" id="KW-0732">Signal</keyword>
<evidence type="ECO:0000259" key="8">
    <source>
        <dbReference type="Pfam" id="PF01833"/>
    </source>
</evidence>
<feature type="signal peptide" evidence="6">
    <location>
        <begin position="1"/>
        <end position="24"/>
    </location>
</feature>
<dbReference type="Proteomes" id="UP000305398">
    <property type="component" value="Chromosome"/>
</dbReference>
<evidence type="ECO:0000256" key="4">
    <source>
        <dbReference type="ARBA" id="ARBA00022833"/>
    </source>
</evidence>
<feature type="chain" id="PRO_5022943472" evidence="6">
    <location>
        <begin position="25"/>
        <end position="702"/>
    </location>
</feature>
<protein>
    <submittedName>
        <fullName evidence="9">Matrixin family metalloprotease</fullName>
    </submittedName>
</protein>
<dbReference type="SUPFAM" id="SSF81296">
    <property type="entry name" value="E set domains"/>
    <property type="match status" value="1"/>
</dbReference>
<evidence type="ECO:0000256" key="1">
    <source>
        <dbReference type="ARBA" id="ARBA00022670"/>
    </source>
</evidence>
<dbReference type="GO" id="GO:0006508">
    <property type="term" value="P:proteolysis"/>
    <property type="evidence" value="ECO:0007669"/>
    <property type="project" value="UniProtKB-KW"/>
</dbReference>
<keyword evidence="9" id="KW-0482">Metalloprotease</keyword>
<dbReference type="InterPro" id="IPR002909">
    <property type="entry name" value="IPT_dom"/>
</dbReference>
<dbReference type="EMBL" id="CP040896">
    <property type="protein sequence ID" value="QDA59852.1"/>
    <property type="molecule type" value="Genomic_DNA"/>
</dbReference>
<feature type="domain" description="IPT/TIG" evidence="8">
    <location>
        <begin position="212"/>
        <end position="310"/>
    </location>
</feature>
<dbReference type="Gene3D" id="2.60.40.10">
    <property type="entry name" value="Immunoglobulins"/>
    <property type="match status" value="1"/>
</dbReference>
<feature type="region of interest" description="Disordered" evidence="5">
    <location>
        <begin position="281"/>
        <end position="301"/>
    </location>
</feature>
<keyword evidence="1 9" id="KW-0645">Protease</keyword>
<keyword evidence="10" id="KW-1185">Reference proteome</keyword>
<feature type="domain" description="Peptidase M10 metallopeptidase" evidence="7">
    <location>
        <begin position="427"/>
        <end position="482"/>
    </location>
</feature>
<evidence type="ECO:0000256" key="5">
    <source>
        <dbReference type="SAM" id="MobiDB-lite"/>
    </source>
</evidence>
<dbReference type="CDD" id="cd00102">
    <property type="entry name" value="IPT"/>
    <property type="match status" value="1"/>
</dbReference>
<dbReference type="InterPro" id="IPR001818">
    <property type="entry name" value="Pept_M10_metallopeptidase"/>
</dbReference>
<dbReference type="Gene3D" id="3.40.390.10">
    <property type="entry name" value="Collagenase (Catalytic Domain)"/>
    <property type="match status" value="1"/>
</dbReference>
<dbReference type="GO" id="GO:0031012">
    <property type="term" value="C:extracellular matrix"/>
    <property type="evidence" value="ECO:0007669"/>
    <property type="project" value="InterPro"/>
</dbReference>
<dbReference type="AlphaFoldDB" id="A0A5B8A139"/>
<evidence type="ECO:0000256" key="6">
    <source>
        <dbReference type="SAM" id="SignalP"/>
    </source>
</evidence>
<proteinExistence type="predicted"/>
<name>A0A5B8A139_9BACT</name>
<gene>
    <name evidence="9" type="ORF">FHG12_06895</name>
</gene>
<dbReference type="OrthoDB" id="7574679at2"/>
<dbReference type="SUPFAM" id="SSF55486">
    <property type="entry name" value="Metalloproteases ('zincins'), catalytic domain"/>
    <property type="match status" value="1"/>
</dbReference>
<dbReference type="RefSeq" id="WP_139515032.1">
    <property type="nucleotide sequence ID" value="NZ_CP040896.1"/>
</dbReference>
<evidence type="ECO:0000313" key="10">
    <source>
        <dbReference type="Proteomes" id="UP000305398"/>
    </source>
</evidence>
<evidence type="ECO:0000259" key="7">
    <source>
        <dbReference type="Pfam" id="PF00413"/>
    </source>
</evidence>
<accession>A0A5B8A139</accession>
<dbReference type="KEGG" id="hyj:FHG12_06895"/>
<keyword evidence="3" id="KW-0378">Hydrolase</keyword>
<organism evidence="9 10">
    <name type="scientific">Hymenobacter jejuensis</name>
    <dbReference type="NCBI Taxonomy" id="2502781"/>
    <lineage>
        <taxon>Bacteria</taxon>
        <taxon>Pseudomonadati</taxon>
        <taxon>Bacteroidota</taxon>
        <taxon>Cytophagia</taxon>
        <taxon>Cytophagales</taxon>
        <taxon>Hymenobacteraceae</taxon>
        <taxon>Hymenobacter</taxon>
    </lineage>
</organism>
<dbReference type="InterPro" id="IPR013783">
    <property type="entry name" value="Ig-like_fold"/>
</dbReference>
<dbReference type="InterPro" id="IPR014756">
    <property type="entry name" value="Ig_E-set"/>
</dbReference>
<sequence>MKFVTVLRLAASLLAVASATLSYAQTTQPALPELRCLMVPLEPERRAQKATLVVEGEVLDAHSFWNAQHSRIYTAHRVRVYKSFKGSATAELTALTEGGVVDLEQQTLTNTLALRPGQQGIFFLYPSPFEGVTAAGPAWAAYGSQQGFIRYDLAEATATEPFRQYPVVDGDFYAELSATTGQPLRELTANPALRAAVARRTQRPVAARATAPVVATLAPTTITAGTGSVLTITGVGFGNDRATGFVEFKNADDGGATYIKPLDTDYVQWTDTRIQVRVPSYASAGNPAGSGQVRVTNNDQLSSTSPTTITVVYALSNVQESTTKLIYPAGHINQNQTGGYTFHFDPTFAANTAASQSWQRALATWRCQTGMNWEVGTTRTKRGAEKDGENAVGFDQGAELPDRVLGRTTSYYSGCRLSNGTVRFYVTEIDMQFDEATNWQYGTNAPTTQQVDFESVAVHELGHAHQLAHLILPSAVMHYAVARGQVSRQISGLSDIPGGRVVLRNYSFTLSGCGPAAMLPAPLVTVQANNIEGSGSQVIWTTRDECFVNAFVVQRATSDTTVWQTLTTLPAGAATNGYRYLDAQAPSGLIYYRLRLRRPDGSFDTTAPIAVTDANTDGLQLYPNPWQDGPLRLQYSAQASGTLTARIYDVLGRTHGLYAIDYQIGLNILGINPGSLRAGWYILRWRDSSGKSGSVPFLRLNP</sequence>
<dbReference type="Pfam" id="PF01833">
    <property type="entry name" value="TIG"/>
    <property type="match status" value="1"/>
</dbReference>
<dbReference type="GO" id="GO:0004222">
    <property type="term" value="F:metalloendopeptidase activity"/>
    <property type="evidence" value="ECO:0007669"/>
    <property type="project" value="InterPro"/>
</dbReference>
<evidence type="ECO:0000256" key="2">
    <source>
        <dbReference type="ARBA" id="ARBA00022723"/>
    </source>
</evidence>
<reference evidence="9 10" key="1">
    <citation type="submission" date="2019-06" db="EMBL/GenBank/DDBJ databases">
        <authorList>
            <person name="Srinivasan S."/>
        </authorList>
    </citation>
    <scope>NUCLEOTIDE SEQUENCE [LARGE SCALE GENOMIC DNA]</scope>
    <source>
        <strain evidence="9 10">17J68-5</strain>
    </source>
</reference>
<keyword evidence="2" id="KW-0479">Metal-binding</keyword>
<dbReference type="GO" id="GO:0008270">
    <property type="term" value="F:zinc ion binding"/>
    <property type="evidence" value="ECO:0007669"/>
    <property type="project" value="InterPro"/>
</dbReference>
<evidence type="ECO:0000256" key="3">
    <source>
        <dbReference type="ARBA" id="ARBA00022801"/>
    </source>
</evidence>
<evidence type="ECO:0000313" key="9">
    <source>
        <dbReference type="EMBL" id="QDA59852.1"/>
    </source>
</evidence>